<feature type="compositionally biased region" description="Basic residues" evidence="1">
    <location>
        <begin position="51"/>
        <end position="60"/>
    </location>
</feature>
<evidence type="ECO:0000313" key="2">
    <source>
        <dbReference type="EMBL" id="KAK7445355.1"/>
    </source>
</evidence>
<feature type="region of interest" description="Disordered" evidence="1">
    <location>
        <begin position="49"/>
        <end position="90"/>
    </location>
</feature>
<dbReference type="Proteomes" id="UP001519460">
    <property type="component" value="Unassembled WGS sequence"/>
</dbReference>
<accession>A0ABD0J0E4</accession>
<reference evidence="2 3" key="1">
    <citation type="journal article" date="2023" name="Sci. Data">
        <title>Genome assembly of the Korean intertidal mud-creeper Batillaria attramentaria.</title>
        <authorList>
            <person name="Patra A.K."/>
            <person name="Ho P.T."/>
            <person name="Jun S."/>
            <person name="Lee S.J."/>
            <person name="Kim Y."/>
            <person name="Won Y.J."/>
        </authorList>
    </citation>
    <scope>NUCLEOTIDE SEQUENCE [LARGE SCALE GENOMIC DNA]</scope>
    <source>
        <strain evidence="2">Wonlab-2016</strain>
    </source>
</reference>
<comment type="caution">
    <text evidence="2">The sequence shown here is derived from an EMBL/GenBank/DDBJ whole genome shotgun (WGS) entry which is preliminary data.</text>
</comment>
<protein>
    <submittedName>
        <fullName evidence="2">Uncharacterized protein</fullName>
    </submittedName>
</protein>
<gene>
    <name evidence="2" type="ORF">BaRGS_00040361</name>
</gene>
<name>A0ABD0J0E4_9CAEN</name>
<evidence type="ECO:0000256" key="1">
    <source>
        <dbReference type="SAM" id="MobiDB-lite"/>
    </source>
</evidence>
<sequence>MLAILRKSRVDFQTHVKWMKLVFPEAYKKLCRFSPEIENREGFGRWPAQRRNGRAIKQHTKIPADSPFSPDPRGYNGSGRTTLAQGVYLR</sequence>
<proteinExistence type="predicted"/>
<organism evidence="2 3">
    <name type="scientific">Batillaria attramentaria</name>
    <dbReference type="NCBI Taxonomy" id="370345"/>
    <lineage>
        <taxon>Eukaryota</taxon>
        <taxon>Metazoa</taxon>
        <taxon>Spiralia</taxon>
        <taxon>Lophotrochozoa</taxon>
        <taxon>Mollusca</taxon>
        <taxon>Gastropoda</taxon>
        <taxon>Caenogastropoda</taxon>
        <taxon>Sorbeoconcha</taxon>
        <taxon>Cerithioidea</taxon>
        <taxon>Batillariidae</taxon>
        <taxon>Batillaria</taxon>
    </lineage>
</organism>
<dbReference type="EMBL" id="JACVVK020000795">
    <property type="protein sequence ID" value="KAK7445355.1"/>
    <property type="molecule type" value="Genomic_DNA"/>
</dbReference>
<keyword evidence="3" id="KW-1185">Reference proteome</keyword>
<dbReference type="AlphaFoldDB" id="A0ABD0J0E4"/>
<evidence type="ECO:0000313" key="3">
    <source>
        <dbReference type="Proteomes" id="UP001519460"/>
    </source>
</evidence>